<keyword evidence="2" id="KW-1133">Transmembrane helix</keyword>
<keyword evidence="5" id="KW-1185">Reference proteome</keyword>
<feature type="region of interest" description="Disordered" evidence="1">
    <location>
        <begin position="320"/>
        <end position="361"/>
    </location>
</feature>
<sequence length="361" mass="40059">MALIIEELNRAQRVQTRYRMEGDRFTIGRGYDNDAIIEDVHADAHHVEIIRAEDGGYLLRDMNSVNGTQLVRNQHDHDVEAGEVRERRIVSGDEIQLGRTHYRLVDSEAPMDEAVPLHSLENLFSRLASPAKAVTLLVLAGLFTLLIAYLGTAEEFRWTGAINIFFGSIIGLLVYAGAWSLIGRVVHHESMFFTQLAIAALGALIFAGWEWFSTLLDYNFAMGNLVEIINVAILAMLLPAMLWSAIYLATNITPKWRLAAAVILPWGFLGLTLMEQIGNMAEFDGVPEISTEIKHKNMLLRSPVPLDEFVAKTPALFDIPIEQEEKSTDESETEAEPEAKAANGDDSTQNHTAGSREEAAA</sequence>
<reference evidence="5" key="1">
    <citation type="submission" date="2016-01" db="EMBL/GenBank/DDBJ databases">
        <title>Complete genome sequence of Microbulbifer sp. CCB-MM1, a halophile isolated from Matang Mangrove Forest, Perak.</title>
        <authorList>
            <person name="Moh T.H."/>
            <person name="Dinesh B."/>
            <person name="Lau N.-S."/>
            <person name="Go F."/>
            <person name="Alexander Chong S.-C."/>
        </authorList>
    </citation>
    <scope>NUCLEOTIDE SEQUENCE [LARGE SCALE GENOMIC DNA]</scope>
    <source>
        <strain evidence="5">CCB-MM1</strain>
    </source>
</reference>
<dbReference type="Proteomes" id="UP000095672">
    <property type="component" value="Chromosome"/>
</dbReference>
<feature type="transmembrane region" description="Helical" evidence="2">
    <location>
        <begin position="133"/>
        <end position="152"/>
    </location>
</feature>
<dbReference type="SUPFAM" id="SSF49879">
    <property type="entry name" value="SMAD/FHA domain"/>
    <property type="match status" value="1"/>
</dbReference>
<name>A0A1C9W3N7_9GAMM</name>
<evidence type="ECO:0000256" key="1">
    <source>
        <dbReference type="SAM" id="MobiDB-lite"/>
    </source>
</evidence>
<dbReference type="OrthoDB" id="5762105at2"/>
<feature type="transmembrane region" description="Helical" evidence="2">
    <location>
        <begin position="158"/>
        <end position="178"/>
    </location>
</feature>
<dbReference type="PATRIC" id="fig|1769779.3.peg.290"/>
<keyword evidence="2" id="KW-0472">Membrane</keyword>
<feature type="transmembrane region" description="Helical" evidence="2">
    <location>
        <begin position="229"/>
        <end position="249"/>
    </location>
</feature>
<evidence type="ECO:0000313" key="5">
    <source>
        <dbReference type="Proteomes" id="UP000095672"/>
    </source>
</evidence>
<gene>
    <name evidence="4" type="ORF">AUP74_00291</name>
</gene>
<dbReference type="AlphaFoldDB" id="A0A1C9W3N7"/>
<dbReference type="InterPro" id="IPR008984">
    <property type="entry name" value="SMAD_FHA_dom_sf"/>
</dbReference>
<keyword evidence="2" id="KW-0812">Transmembrane</keyword>
<dbReference type="PROSITE" id="PS50006">
    <property type="entry name" value="FHA_DOMAIN"/>
    <property type="match status" value="1"/>
</dbReference>
<dbReference type="Pfam" id="PF00498">
    <property type="entry name" value="FHA"/>
    <property type="match status" value="1"/>
</dbReference>
<proteinExistence type="predicted"/>
<dbReference type="Gene3D" id="2.60.200.20">
    <property type="match status" value="1"/>
</dbReference>
<evidence type="ECO:0000259" key="3">
    <source>
        <dbReference type="PROSITE" id="PS50006"/>
    </source>
</evidence>
<dbReference type="RefSeq" id="WP_069945995.1">
    <property type="nucleotide sequence ID" value="NZ_CP014143.1"/>
</dbReference>
<dbReference type="EMBL" id="CP014143">
    <property type="protein sequence ID" value="AOS95763.1"/>
    <property type="molecule type" value="Genomic_DNA"/>
</dbReference>
<feature type="transmembrane region" description="Helical" evidence="2">
    <location>
        <begin position="256"/>
        <end position="274"/>
    </location>
</feature>
<evidence type="ECO:0000256" key="2">
    <source>
        <dbReference type="SAM" id="Phobius"/>
    </source>
</evidence>
<dbReference type="InterPro" id="IPR000253">
    <property type="entry name" value="FHA_dom"/>
</dbReference>
<feature type="transmembrane region" description="Helical" evidence="2">
    <location>
        <begin position="190"/>
        <end position="209"/>
    </location>
</feature>
<protein>
    <submittedName>
        <fullName evidence="4">FHA domain protein</fullName>
    </submittedName>
</protein>
<dbReference type="STRING" id="1769779.AUP74_00291"/>
<evidence type="ECO:0000313" key="4">
    <source>
        <dbReference type="EMBL" id="AOS95763.1"/>
    </source>
</evidence>
<accession>A0A1C9W3N7</accession>
<dbReference type="CDD" id="cd00060">
    <property type="entry name" value="FHA"/>
    <property type="match status" value="1"/>
</dbReference>
<feature type="domain" description="FHA" evidence="3">
    <location>
        <begin position="25"/>
        <end position="70"/>
    </location>
</feature>
<organism evidence="4 5">
    <name type="scientific">Microbulbifer aggregans</name>
    <dbReference type="NCBI Taxonomy" id="1769779"/>
    <lineage>
        <taxon>Bacteria</taxon>
        <taxon>Pseudomonadati</taxon>
        <taxon>Pseudomonadota</taxon>
        <taxon>Gammaproteobacteria</taxon>
        <taxon>Cellvibrionales</taxon>
        <taxon>Microbulbiferaceae</taxon>
        <taxon>Microbulbifer</taxon>
    </lineage>
</organism>
<dbReference type="KEGG" id="micc:AUP74_00291"/>